<accession>A0A4R6HB33</accession>
<evidence type="ECO:0000313" key="4">
    <source>
        <dbReference type="Proteomes" id="UP000294848"/>
    </source>
</evidence>
<reference evidence="3 4" key="1">
    <citation type="submission" date="2019-03" db="EMBL/GenBank/DDBJ databases">
        <title>Freshwater and sediment microbial communities from various areas in North America, analyzing microbe dynamics in response to fracking.</title>
        <authorList>
            <person name="Lamendella R."/>
        </authorList>
    </citation>
    <scope>NUCLEOTIDE SEQUENCE [LARGE SCALE GENOMIC DNA]</scope>
    <source>
        <strain evidence="3 4">114D</strain>
    </source>
</reference>
<sequence>MKKVLFIIIFSVTALTGFAQDQIVGRWTTSDGEASVEIYQEQCKFFGKIIWLKSPYDENGSLLTDTENPDKSKRNTLLVGTIILKDLKYKNNRWEDGTIYDPEEGKTYKCSAWLEKGKLKIRGYWGVFYQTEIWVRQEQPTEINQ</sequence>
<dbReference type="Gene3D" id="2.40.128.520">
    <property type="match status" value="1"/>
</dbReference>
<dbReference type="InterPro" id="IPR019223">
    <property type="entry name" value="DUF2147"/>
</dbReference>
<feature type="chain" id="PRO_5020632586" evidence="1">
    <location>
        <begin position="20"/>
        <end position="145"/>
    </location>
</feature>
<dbReference type="EMBL" id="SNWI01000001">
    <property type="protein sequence ID" value="TDO04855.1"/>
    <property type="molecule type" value="Genomic_DNA"/>
</dbReference>
<dbReference type="Proteomes" id="UP000294848">
    <property type="component" value="Unassembled WGS sequence"/>
</dbReference>
<name>A0A4R6HB33_9BACT</name>
<dbReference type="PANTHER" id="PTHR36919:SF2">
    <property type="entry name" value="BLL6627 PROTEIN"/>
    <property type="match status" value="1"/>
</dbReference>
<feature type="signal peptide" evidence="1">
    <location>
        <begin position="1"/>
        <end position="19"/>
    </location>
</feature>
<protein>
    <submittedName>
        <fullName evidence="3">Uncharacterized protein DUF2147</fullName>
    </submittedName>
</protein>
<gene>
    <name evidence="3" type="ORF">DET52_101206</name>
</gene>
<evidence type="ECO:0000313" key="3">
    <source>
        <dbReference type="EMBL" id="TDO04855.1"/>
    </source>
</evidence>
<dbReference type="OrthoDB" id="9814399at2"/>
<feature type="domain" description="DUF2147" evidence="2">
    <location>
        <begin position="25"/>
        <end position="136"/>
    </location>
</feature>
<dbReference type="AlphaFoldDB" id="A0A4R6HB33"/>
<evidence type="ECO:0000256" key="1">
    <source>
        <dbReference type="SAM" id="SignalP"/>
    </source>
</evidence>
<proteinExistence type="predicted"/>
<dbReference type="RefSeq" id="WP_133463004.1">
    <property type="nucleotide sequence ID" value="NZ_SNWI01000001.1"/>
</dbReference>
<keyword evidence="1" id="KW-0732">Signal</keyword>
<evidence type="ECO:0000259" key="2">
    <source>
        <dbReference type="Pfam" id="PF09917"/>
    </source>
</evidence>
<dbReference type="Pfam" id="PF09917">
    <property type="entry name" value="DUF2147"/>
    <property type="match status" value="1"/>
</dbReference>
<comment type="caution">
    <text evidence="3">The sequence shown here is derived from an EMBL/GenBank/DDBJ whole genome shotgun (WGS) entry which is preliminary data.</text>
</comment>
<dbReference type="PANTHER" id="PTHR36919">
    <property type="entry name" value="BLR1215 PROTEIN"/>
    <property type="match status" value="1"/>
</dbReference>
<organism evidence="3 4">
    <name type="scientific">Sunxiuqinia elliptica</name>
    <dbReference type="NCBI Taxonomy" id="655355"/>
    <lineage>
        <taxon>Bacteria</taxon>
        <taxon>Pseudomonadati</taxon>
        <taxon>Bacteroidota</taxon>
        <taxon>Bacteroidia</taxon>
        <taxon>Marinilabiliales</taxon>
        <taxon>Prolixibacteraceae</taxon>
        <taxon>Sunxiuqinia</taxon>
    </lineage>
</organism>